<evidence type="ECO:0000313" key="9">
    <source>
        <dbReference type="EMBL" id="CAD0201891.1"/>
    </source>
</evidence>
<dbReference type="SUPFAM" id="SSF56634">
    <property type="entry name" value="Heme-dependent catalase-like"/>
    <property type="match status" value="2"/>
</dbReference>
<keyword evidence="6" id="KW-0408">Iron</keyword>
<reference evidence="9" key="1">
    <citation type="submission" date="2021-12" db="EMBL/GenBank/DDBJ databases">
        <authorList>
            <person name="King R."/>
        </authorList>
    </citation>
    <scope>NUCLEOTIDE SEQUENCE</scope>
</reference>
<evidence type="ECO:0000256" key="1">
    <source>
        <dbReference type="ARBA" id="ARBA00005329"/>
    </source>
</evidence>
<protein>
    <recommendedName>
        <fullName evidence="8">Catalase core domain-containing protein</fullName>
    </recommendedName>
</protein>
<dbReference type="Gene3D" id="2.40.180.10">
    <property type="entry name" value="Catalase core domain"/>
    <property type="match status" value="2"/>
</dbReference>
<dbReference type="Proteomes" id="UP001154114">
    <property type="component" value="Chromosome 15"/>
</dbReference>
<dbReference type="OrthoDB" id="6880011at2759"/>
<dbReference type="Pfam" id="PF00199">
    <property type="entry name" value="Catalase"/>
    <property type="match status" value="1"/>
</dbReference>
<dbReference type="InterPro" id="IPR020835">
    <property type="entry name" value="Catalase_sf"/>
</dbReference>
<dbReference type="GO" id="GO:0004096">
    <property type="term" value="F:catalase activity"/>
    <property type="evidence" value="ECO:0007669"/>
    <property type="project" value="InterPro"/>
</dbReference>
<dbReference type="GO" id="GO:0046872">
    <property type="term" value="F:metal ion binding"/>
    <property type="evidence" value="ECO:0007669"/>
    <property type="project" value="UniProtKB-KW"/>
</dbReference>
<evidence type="ECO:0000256" key="2">
    <source>
        <dbReference type="ARBA" id="ARBA00022559"/>
    </source>
</evidence>
<dbReference type="EMBL" id="LR824018">
    <property type="protein sequence ID" value="CAD0201891.1"/>
    <property type="molecule type" value="Genomic_DNA"/>
</dbReference>
<dbReference type="GO" id="GO:0042744">
    <property type="term" value="P:hydrogen peroxide catabolic process"/>
    <property type="evidence" value="ECO:0007669"/>
    <property type="project" value="TreeGrafter"/>
</dbReference>
<evidence type="ECO:0000256" key="4">
    <source>
        <dbReference type="ARBA" id="ARBA00022723"/>
    </source>
</evidence>
<dbReference type="PROSITE" id="PS51402">
    <property type="entry name" value="CATALASE_3"/>
    <property type="match status" value="1"/>
</dbReference>
<keyword evidence="10" id="KW-1185">Reference proteome</keyword>
<keyword evidence="3" id="KW-0349">Heme</keyword>
<evidence type="ECO:0000313" key="10">
    <source>
        <dbReference type="Proteomes" id="UP001154114"/>
    </source>
</evidence>
<sequence>MKATVACLLWVCVVFNGEAVINDNVTYTPEERQLLDFKLDHPETIGLWTKSSGEPTEIRDTFSINSDQFNNQLLIDEMTSFDAERIPERVVHAKGTGAFGTEQGFSALTNEQAALIQDPDYFVRDLFNAIGRGDYPAWRLEMDVMTAHDIQTVDYDPFDVTRLWENGTFTTVQIGRLVLNKNVENAFRDLELVAFNPANLVPGIPGPPDAVFRVRRFSYRDTQNYRLGTNHNKILVNMPLYAKTYVRDGKPPVNLNMRNAPNYYPNSFNGPMPYVDEKSPQEKLQLIQSNAVDLQPMSYFYNHIIENEAHRERFIQNLVISLETVTSPVLEKALKLLYLIDPDLNKRVTVGLEAAYAERAAREAAVEANPPANTPIRNFPTSVVKAK</sequence>
<organism evidence="9 10">
    <name type="scientific">Chrysodeixis includens</name>
    <name type="common">Soybean looper</name>
    <name type="synonym">Pseudoplusia includens</name>
    <dbReference type="NCBI Taxonomy" id="689277"/>
    <lineage>
        <taxon>Eukaryota</taxon>
        <taxon>Metazoa</taxon>
        <taxon>Ecdysozoa</taxon>
        <taxon>Arthropoda</taxon>
        <taxon>Hexapoda</taxon>
        <taxon>Insecta</taxon>
        <taxon>Pterygota</taxon>
        <taxon>Neoptera</taxon>
        <taxon>Endopterygota</taxon>
        <taxon>Lepidoptera</taxon>
        <taxon>Glossata</taxon>
        <taxon>Ditrysia</taxon>
        <taxon>Noctuoidea</taxon>
        <taxon>Noctuidae</taxon>
        <taxon>Plusiinae</taxon>
        <taxon>Chrysodeixis</taxon>
    </lineage>
</organism>
<dbReference type="GO" id="GO:0005777">
    <property type="term" value="C:peroxisome"/>
    <property type="evidence" value="ECO:0007669"/>
    <property type="project" value="TreeGrafter"/>
</dbReference>
<dbReference type="AlphaFoldDB" id="A0A9N8L215"/>
<name>A0A9N8L215_CHRIL</name>
<evidence type="ECO:0000256" key="5">
    <source>
        <dbReference type="ARBA" id="ARBA00023002"/>
    </source>
</evidence>
<evidence type="ECO:0000256" key="7">
    <source>
        <dbReference type="SAM" id="SignalP"/>
    </source>
</evidence>
<accession>A0A9N8L215</accession>
<dbReference type="GO" id="GO:0020037">
    <property type="term" value="F:heme binding"/>
    <property type="evidence" value="ECO:0007669"/>
    <property type="project" value="InterPro"/>
</dbReference>
<gene>
    <name evidence="9" type="ORF">CINC_LOCUS3560</name>
</gene>
<keyword evidence="4" id="KW-0479">Metal-binding</keyword>
<dbReference type="InterPro" id="IPR018028">
    <property type="entry name" value="Catalase"/>
</dbReference>
<evidence type="ECO:0000256" key="3">
    <source>
        <dbReference type="ARBA" id="ARBA00022617"/>
    </source>
</evidence>
<dbReference type="GO" id="GO:0005739">
    <property type="term" value="C:mitochondrion"/>
    <property type="evidence" value="ECO:0007669"/>
    <property type="project" value="TreeGrafter"/>
</dbReference>
<feature type="signal peptide" evidence="7">
    <location>
        <begin position="1"/>
        <end position="19"/>
    </location>
</feature>
<keyword evidence="7" id="KW-0732">Signal</keyword>
<dbReference type="PANTHER" id="PTHR11465:SF9">
    <property type="entry name" value="CATALASE"/>
    <property type="match status" value="1"/>
</dbReference>
<dbReference type="GO" id="GO:0042542">
    <property type="term" value="P:response to hydrogen peroxide"/>
    <property type="evidence" value="ECO:0007669"/>
    <property type="project" value="TreeGrafter"/>
</dbReference>
<proteinExistence type="inferred from homology"/>
<dbReference type="SMART" id="SM01060">
    <property type="entry name" value="Catalase"/>
    <property type="match status" value="1"/>
</dbReference>
<evidence type="ECO:0000259" key="8">
    <source>
        <dbReference type="SMART" id="SM01060"/>
    </source>
</evidence>
<dbReference type="InterPro" id="IPR011614">
    <property type="entry name" value="Catalase_core"/>
</dbReference>
<evidence type="ECO:0000256" key="6">
    <source>
        <dbReference type="ARBA" id="ARBA00023004"/>
    </source>
</evidence>
<dbReference type="PANTHER" id="PTHR11465">
    <property type="entry name" value="CATALASE"/>
    <property type="match status" value="1"/>
</dbReference>
<keyword evidence="2" id="KW-0575">Peroxidase</keyword>
<comment type="similarity">
    <text evidence="1">Belongs to the catalase family.</text>
</comment>
<keyword evidence="5" id="KW-0560">Oxidoreductase</keyword>
<feature type="domain" description="Catalase core" evidence="8">
    <location>
        <begin position="49"/>
        <end position="272"/>
    </location>
</feature>
<feature type="chain" id="PRO_5040135036" description="Catalase core domain-containing protein" evidence="7">
    <location>
        <begin position="20"/>
        <end position="387"/>
    </location>
</feature>